<dbReference type="SUPFAM" id="SSF52833">
    <property type="entry name" value="Thioredoxin-like"/>
    <property type="match status" value="1"/>
</dbReference>
<dbReference type="PANTHER" id="PTHR35891:SF2">
    <property type="entry name" value="THIOL:DISULFIDE INTERCHANGE PROTEIN DSBA"/>
    <property type="match status" value="1"/>
</dbReference>
<protein>
    <recommendedName>
        <fullName evidence="2">Thioredoxin-like fold domain-containing protein</fullName>
    </recommendedName>
</protein>
<accession>A0A383CQ78</accession>
<dbReference type="Gene3D" id="3.40.30.10">
    <property type="entry name" value="Glutaredoxin"/>
    <property type="match status" value="1"/>
</dbReference>
<dbReference type="PANTHER" id="PTHR35891">
    <property type="entry name" value="THIOL:DISULFIDE INTERCHANGE PROTEIN DSBA"/>
    <property type="match status" value="1"/>
</dbReference>
<dbReference type="EMBL" id="UINC01210856">
    <property type="protein sequence ID" value="SVE34507.1"/>
    <property type="molecule type" value="Genomic_DNA"/>
</dbReference>
<evidence type="ECO:0000313" key="1">
    <source>
        <dbReference type="EMBL" id="SVE34507.1"/>
    </source>
</evidence>
<dbReference type="AlphaFoldDB" id="A0A383CQ78"/>
<dbReference type="InterPro" id="IPR050824">
    <property type="entry name" value="Thiol_disulfide_DsbA"/>
</dbReference>
<proteinExistence type="predicted"/>
<sequence>MEVCKNISEKILQKFLFALSLASFMVFPNFALAEDKIQGKYEVIGLIEKLKGVKQIEMIEFFNYSCGHCYQFLETSKKLHAKFKNKLHHKKYPIYWGQQTAFPAKAFYIADELGLEEKFTQEIFDTNFKLQINIF</sequence>
<organism evidence="1">
    <name type="scientific">marine metagenome</name>
    <dbReference type="NCBI Taxonomy" id="408172"/>
    <lineage>
        <taxon>unclassified sequences</taxon>
        <taxon>metagenomes</taxon>
        <taxon>ecological metagenomes</taxon>
    </lineage>
</organism>
<name>A0A383CQ78_9ZZZZ</name>
<gene>
    <name evidence="1" type="ORF">METZ01_LOCUS487361</name>
</gene>
<reference evidence="1" key="1">
    <citation type="submission" date="2018-05" db="EMBL/GenBank/DDBJ databases">
        <authorList>
            <person name="Lanie J.A."/>
            <person name="Ng W.-L."/>
            <person name="Kazmierczak K.M."/>
            <person name="Andrzejewski T.M."/>
            <person name="Davidsen T.M."/>
            <person name="Wayne K.J."/>
            <person name="Tettelin H."/>
            <person name="Glass J.I."/>
            <person name="Rusch D."/>
            <person name="Podicherti R."/>
            <person name="Tsui H.-C.T."/>
            <person name="Winkler M.E."/>
        </authorList>
    </citation>
    <scope>NUCLEOTIDE SEQUENCE</scope>
</reference>
<feature type="non-terminal residue" evidence="1">
    <location>
        <position position="135"/>
    </location>
</feature>
<dbReference type="InterPro" id="IPR036249">
    <property type="entry name" value="Thioredoxin-like_sf"/>
</dbReference>
<evidence type="ECO:0008006" key="2">
    <source>
        <dbReference type="Google" id="ProtNLM"/>
    </source>
</evidence>